<dbReference type="EMBL" id="CP024848">
    <property type="protein sequence ID" value="AXI10094.1"/>
    <property type="molecule type" value="Genomic_DNA"/>
</dbReference>
<gene>
    <name evidence="1" type="ORF">CUC15_14660</name>
</gene>
<keyword evidence="2" id="KW-1185">Reference proteome</keyword>
<reference evidence="2" key="1">
    <citation type="submission" date="2017-11" db="EMBL/GenBank/DDBJ databases">
        <authorList>
            <person name="Zhu W."/>
        </authorList>
    </citation>
    <scope>NUCLEOTIDE SEQUENCE [LARGE SCALE GENOMIC DNA]</scope>
    <source>
        <strain evidence="2">160</strain>
    </source>
</reference>
<accession>A0A345PJB4</accession>
<dbReference type="Proteomes" id="UP000253908">
    <property type="component" value="Chromosome"/>
</dbReference>
<evidence type="ECO:0000313" key="1">
    <source>
        <dbReference type="EMBL" id="AXI10094.1"/>
    </source>
</evidence>
<protein>
    <submittedName>
        <fullName evidence="1">Uncharacterized protein</fullName>
    </submittedName>
</protein>
<dbReference type="OrthoDB" id="2732603at2"/>
<organism evidence="1 2">
    <name type="scientific">Oceanobacillus zhaokaii</name>
    <dbReference type="NCBI Taxonomy" id="2052660"/>
    <lineage>
        <taxon>Bacteria</taxon>
        <taxon>Bacillati</taxon>
        <taxon>Bacillota</taxon>
        <taxon>Bacilli</taxon>
        <taxon>Bacillales</taxon>
        <taxon>Bacillaceae</taxon>
        <taxon>Oceanobacillus</taxon>
    </lineage>
</organism>
<sequence>MKGRSRVKEEIRHDAYVKKLLEAREKEEIRIDPINERNIAKGEGLTSPTNHVTTEETKIFKEYMEQKNLFKLTEAKPHMKKALTLKRFFKMKRNQQVEIYSKAGQKSIYSEGKVNAIGRDFVMITNLKDRIWIPYEKIDSANVPYGIPNYSNTHQHYIYDNDLRTKLLQNFGATVSQREILIQQFHEETLRTNLSRWKNTWVEIKYEENKSHVGKVLETSKKTVTLKGFRHVYHIPLNKIEMIETIRFLKILTSFISR</sequence>
<name>A0A345PJB4_9BACI</name>
<evidence type="ECO:0000313" key="2">
    <source>
        <dbReference type="Proteomes" id="UP000253908"/>
    </source>
</evidence>
<dbReference type="KEGG" id="ocn:CUC15_14660"/>
<proteinExistence type="predicted"/>
<dbReference type="AlphaFoldDB" id="A0A345PJB4"/>